<proteinExistence type="predicted"/>
<feature type="transmembrane region" description="Helical" evidence="1">
    <location>
        <begin position="63"/>
        <end position="87"/>
    </location>
</feature>
<sequence length="125" mass="13909">MKKWKALFWLVAIFFARDLLGMPFSNNIDMSDLIGLVISGISLIPLYGYAYQVAIGTKLTSTLIFLFNALAVLAGLIYGVILALGGIGMFQVLWFSFILAAFGAIYLYPQFMYAFKSNSLWLKNA</sequence>
<evidence type="ECO:0000256" key="1">
    <source>
        <dbReference type="SAM" id="Phobius"/>
    </source>
</evidence>
<dbReference type="RefSeq" id="WP_055733363.1">
    <property type="nucleotide sequence ID" value="NZ_BMDY01000048.1"/>
</dbReference>
<gene>
    <name evidence="2" type="ORF">GCM10007414_39130</name>
</gene>
<keyword evidence="1" id="KW-0472">Membrane</keyword>
<reference evidence="3" key="1">
    <citation type="journal article" date="2019" name="Int. J. Syst. Evol. Microbiol.">
        <title>The Global Catalogue of Microorganisms (GCM) 10K type strain sequencing project: providing services to taxonomists for standard genome sequencing and annotation.</title>
        <authorList>
            <consortium name="The Broad Institute Genomics Platform"/>
            <consortium name="The Broad Institute Genome Sequencing Center for Infectious Disease"/>
            <person name="Wu L."/>
            <person name="Ma J."/>
        </authorList>
    </citation>
    <scope>NUCLEOTIDE SEQUENCE [LARGE SCALE GENOMIC DNA]</scope>
    <source>
        <strain evidence="3">CGMCC 1.10131</strain>
    </source>
</reference>
<feature type="transmembrane region" description="Helical" evidence="1">
    <location>
        <begin position="31"/>
        <end position="51"/>
    </location>
</feature>
<keyword evidence="3" id="KW-1185">Reference proteome</keyword>
<keyword evidence="1" id="KW-0812">Transmembrane</keyword>
<protein>
    <submittedName>
        <fullName evidence="2">Uncharacterized protein</fullName>
    </submittedName>
</protein>
<comment type="caution">
    <text evidence="2">The sequence shown here is derived from an EMBL/GenBank/DDBJ whole genome shotgun (WGS) entry which is preliminary data.</text>
</comment>
<accession>A0ABQ1I754</accession>
<dbReference type="EMBL" id="BMDY01000048">
    <property type="protein sequence ID" value="GGB21903.1"/>
    <property type="molecule type" value="Genomic_DNA"/>
</dbReference>
<keyword evidence="1" id="KW-1133">Transmembrane helix</keyword>
<name>A0ABQ1I754_9ALTE</name>
<evidence type="ECO:0000313" key="3">
    <source>
        <dbReference type="Proteomes" id="UP000651977"/>
    </source>
</evidence>
<feature type="transmembrane region" description="Helical" evidence="1">
    <location>
        <begin position="93"/>
        <end position="115"/>
    </location>
</feature>
<dbReference type="Proteomes" id="UP000651977">
    <property type="component" value="Unassembled WGS sequence"/>
</dbReference>
<organism evidence="2 3">
    <name type="scientific">Agarivorans gilvus</name>
    <dbReference type="NCBI Taxonomy" id="680279"/>
    <lineage>
        <taxon>Bacteria</taxon>
        <taxon>Pseudomonadati</taxon>
        <taxon>Pseudomonadota</taxon>
        <taxon>Gammaproteobacteria</taxon>
        <taxon>Alteromonadales</taxon>
        <taxon>Alteromonadaceae</taxon>
        <taxon>Agarivorans</taxon>
    </lineage>
</organism>
<evidence type="ECO:0000313" key="2">
    <source>
        <dbReference type="EMBL" id="GGB21903.1"/>
    </source>
</evidence>